<dbReference type="EMBL" id="JBGFUD010001600">
    <property type="protein sequence ID" value="MFH4976505.1"/>
    <property type="molecule type" value="Genomic_DNA"/>
</dbReference>
<dbReference type="Proteomes" id="UP001608902">
    <property type="component" value="Unassembled WGS sequence"/>
</dbReference>
<keyword evidence="2" id="KW-1185">Reference proteome</keyword>
<evidence type="ECO:0000313" key="1">
    <source>
        <dbReference type="EMBL" id="MFH4976505.1"/>
    </source>
</evidence>
<dbReference type="InterPro" id="IPR008962">
    <property type="entry name" value="PapD-like_sf"/>
</dbReference>
<accession>A0ABD6E8V7</accession>
<dbReference type="SUPFAM" id="SSF49354">
    <property type="entry name" value="PapD-like"/>
    <property type="match status" value="1"/>
</dbReference>
<dbReference type="Gene3D" id="2.60.40.10">
    <property type="entry name" value="Immunoglobulins"/>
    <property type="match status" value="1"/>
</dbReference>
<sequence length="183" mass="21060">MNCQSLMKYEVTTEQLQEEIRKLSETERTYLLAEKPIIVMSGYMADIRLTYQLKLSNKHSQPVAFNIAIPIKWAFGARPRIGVILPSETFVVRLSFYIDRVARIPDDGIYWYTVFQSQLPEHYLDSTTAGSKERERLLRKFWSAYNGGSNEYLLRLPVVFRAKKIDDSAAAGATTTDRLLKAK</sequence>
<organism evidence="1 2">
    <name type="scientific">Gnathostoma spinigerum</name>
    <dbReference type="NCBI Taxonomy" id="75299"/>
    <lineage>
        <taxon>Eukaryota</taxon>
        <taxon>Metazoa</taxon>
        <taxon>Ecdysozoa</taxon>
        <taxon>Nematoda</taxon>
        <taxon>Chromadorea</taxon>
        <taxon>Rhabditida</taxon>
        <taxon>Spirurina</taxon>
        <taxon>Gnathostomatomorpha</taxon>
        <taxon>Gnathostomatoidea</taxon>
        <taxon>Gnathostomatidae</taxon>
        <taxon>Gnathostoma</taxon>
    </lineage>
</organism>
<proteinExistence type="predicted"/>
<evidence type="ECO:0008006" key="3">
    <source>
        <dbReference type="Google" id="ProtNLM"/>
    </source>
</evidence>
<dbReference type="InterPro" id="IPR013783">
    <property type="entry name" value="Ig-like_fold"/>
</dbReference>
<gene>
    <name evidence="1" type="ORF">AB6A40_003214</name>
</gene>
<name>A0ABD6E8V7_9BILA</name>
<comment type="caution">
    <text evidence="1">The sequence shown here is derived from an EMBL/GenBank/DDBJ whole genome shotgun (WGS) entry which is preliminary data.</text>
</comment>
<reference evidence="1 2" key="1">
    <citation type="submission" date="2024-08" db="EMBL/GenBank/DDBJ databases">
        <title>Gnathostoma spinigerum genome.</title>
        <authorList>
            <person name="Gonzalez-Bertolin B."/>
            <person name="Monzon S."/>
            <person name="Zaballos A."/>
            <person name="Jimenez P."/>
            <person name="Dekumyoy P."/>
            <person name="Varona S."/>
            <person name="Cuesta I."/>
            <person name="Sumanam S."/>
            <person name="Adisakwattana P."/>
            <person name="Gasser R.B."/>
            <person name="Hernandez-Gonzalez A."/>
            <person name="Young N.D."/>
            <person name="Perteguer M.J."/>
        </authorList>
    </citation>
    <scope>NUCLEOTIDE SEQUENCE [LARGE SCALE GENOMIC DNA]</scope>
    <source>
        <strain evidence="1">AL3</strain>
        <tissue evidence="1">Liver</tissue>
    </source>
</reference>
<evidence type="ECO:0000313" key="2">
    <source>
        <dbReference type="Proteomes" id="UP001608902"/>
    </source>
</evidence>
<dbReference type="AlphaFoldDB" id="A0ABD6E8V7"/>
<protein>
    <recommendedName>
        <fullName evidence="3">Major sperm protein</fullName>
    </recommendedName>
</protein>